<proteinExistence type="predicted"/>
<evidence type="ECO:0000313" key="2">
    <source>
        <dbReference type="Proteomes" id="UP000290900"/>
    </source>
</evidence>
<protein>
    <submittedName>
        <fullName evidence="1">DEKNAAE104552</fullName>
    </submittedName>
</protein>
<evidence type="ECO:0000313" key="1">
    <source>
        <dbReference type="EMBL" id="VEU23422.1"/>
    </source>
</evidence>
<reference evidence="1 2" key="1">
    <citation type="submission" date="2018-12" db="EMBL/GenBank/DDBJ databases">
        <authorList>
            <person name="Tiukova I."/>
            <person name="Dainat J."/>
        </authorList>
    </citation>
    <scope>NUCLEOTIDE SEQUENCE [LARGE SCALE GENOMIC DNA]</scope>
</reference>
<organism evidence="1 2">
    <name type="scientific">Brettanomyces naardenensis</name>
    <name type="common">Yeast</name>
    <dbReference type="NCBI Taxonomy" id="13370"/>
    <lineage>
        <taxon>Eukaryota</taxon>
        <taxon>Fungi</taxon>
        <taxon>Dikarya</taxon>
        <taxon>Ascomycota</taxon>
        <taxon>Saccharomycotina</taxon>
        <taxon>Pichiomycetes</taxon>
        <taxon>Pichiales</taxon>
        <taxon>Pichiaceae</taxon>
        <taxon>Brettanomyces</taxon>
    </lineage>
</organism>
<keyword evidence="2" id="KW-1185">Reference proteome</keyword>
<gene>
    <name evidence="1" type="ORF">BRENAR_LOCUS4152</name>
</gene>
<accession>A0A448YR80</accession>
<dbReference type="Proteomes" id="UP000290900">
    <property type="component" value="Unassembled WGS sequence"/>
</dbReference>
<dbReference type="EMBL" id="CAACVR010000045">
    <property type="protein sequence ID" value="VEU23422.1"/>
    <property type="molecule type" value="Genomic_DNA"/>
</dbReference>
<name>A0A448YR80_BRENA</name>
<dbReference type="InParanoid" id="A0A448YR80"/>
<dbReference type="AlphaFoldDB" id="A0A448YR80"/>
<sequence>MLPRPLTLKHRKRSLPECCMIDIVASMTSFLSLIFDKILRYPSILFQKYPHSAFKGRTGPIGTLYGGSSVCFESYFMNNPSVPSKYIYAILKTV</sequence>